<evidence type="ECO:0000313" key="2">
    <source>
        <dbReference type="Proteomes" id="UP001055879"/>
    </source>
</evidence>
<dbReference type="EMBL" id="CM042058">
    <property type="protein sequence ID" value="KAI3685215.1"/>
    <property type="molecule type" value="Genomic_DNA"/>
</dbReference>
<proteinExistence type="predicted"/>
<reference evidence="1 2" key="2">
    <citation type="journal article" date="2022" name="Mol. Ecol. Resour.">
        <title>The genomes of chicory, endive, great burdock and yacon provide insights into Asteraceae paleo-polyploidization history and plant inulin production.</title>
        <authorList>
            <person name="Fan W."/>
            <person name="Wang S."/>
            <person name="Wang H."/>
            <person name="Wang A."/>
            <person name="Jiang F."/>
            <person name="Liu H."/>
            <person name="Zhao H."/>
            <person name="Xu D."/>
            <person name="Zhang Y."/>
        </authorList>
    </citation>
    <scope>NUCLEOTIDE SEQUENCE [LARGE SCALE GENOMIC DNA]</scope>
    <source>
        <strain evidence="2">cv. Niubang</strain>
    </source>
</reference>
<protein>
    <submittedName>
        <fullName evidence="1">Uncharacterized protein</fullName>
    </submittedName>
</protein>
<dbReference type="Proteomes" id="UP001055879">
    <property type="component" value="Linkage Group LG12"/>
</dbReference>
<comment type="caution">
    <text evidence="1">The sequence shown here is derived from an EMBL/GenBank/DDBJ whole genome shotgun (WGS) entry which is preliminary data.</text>
</comment>
<reference evidence="2" key="1">
    <citation type="journal article" date="2022" name="Mol. Ecol. Resour.">
        <title>The genomes of chicory, endive, great burdock and yacon provide insights into Asteraceae palaeo-polyploidization history and plant inulin production.</title>
        <authorList>
            <person name="Fan W."/>
            <person name="Wang S."/>
            <person name="Wang H."/>
            <person name="Wang A."/>
            <person name="Jiang F."/>
            <person name="Liu H."/>
            <person name="Zhao H."/>
            <person name="Xu D."/>
            <person name="Zhang Y."/>
        </authorList>
    </citation>
    <scope>NUCLEOTIDE SEQUENCE [LARGE SCALE GENOMIC DNA]</scope>
    <source>
        <strain evidence="2">cv. Niubang</strain>
    </source>
</reference>
<accession>A0ACB8YJG2</accession>
<organism evidence="1 2">
    <name type="scientific">Arctium lappa</name>
    <name type="common">Greater burdock</name>
    <name type="synonym">Lappa major</name>
    <dbReference type="NCBI Taxonomy" id="4217"/>
    <lineage>
        <taxon>Eukaryota</taxon>
        <taxon>Viridiplantae</taxon>
        <taxon>Streptophyta</taxon>
        <taxon>Embryophyta</taxon>
        <taxon>Tracheophyta</taxon>
        <taxon>Spermatophyta</taxon>
        <taxon>Magnoliopsida</taxon>
        <taxon>eudicotyledons</taxon>
        <taxon>Gunneridae</taxon>
        <taxon>Pentapetalae</taxon>
        <taxon>asterids</taxon>
        <taxon>campanulids</taxon>
        <taxon>Asterales</taxon>
        <taxon>Asteraceae</taxon>
        <taxon>Carduoideae</taxon>
        <taxon>Cardueae</taxon>
        <taxon>Arctiinae</taxon>
        <taxon>Arctium</taxon>
    </lineage>
</organism>
<name>A0ACB8YJG2_ARCLA</name>
<gene>
    <name evidence="1" type="ORF">L6452_34453</name>
</gene>
<keyword evidence="2" id="KW-1185">Reference proteome</keyword>
<evidence type="ECO:0000313" key="1">
    <source>
        <dbReference type="EMBL" id="KAI3685215.1"/>
    </source>
</evidence>
<sequence length="235" mass="26755">MEFQVEGEFSGVAEKKGEKESEKEAETIKATETEKETETQPAVDTKEPAAETEMSMEKIEIAKTLVKAKHDTPKATQKAKGVVIKEGETEKKMKEISMSDEKKKGKEKVVESEKPVKKQKQIDLDAELAKKLQEELEKENEIQTAKDKKLALDLAKRLNEEYQKSLKTAVKRVIMKAPQKRHPSKTFLANQEKRKMINFLKGSIGVPEGMFTNMSFSRIEELYKKEMAKLQGDFS</sequence>